<evidence type="ECO:0000256" key="1">
    <source>
        <dbReference type="ARBA" id="ARBA00004996"/>
    </source>
</evidence>
<keyword evidence="5 12" id="KW-0547">Nucleotide-binding</keyword>
<dbReference type="OrthoDB" id="9777067at2"/>
<evidence type="ECO:0000313" key="14">
    <source>
        <dbReference type="EMBL" id="ACA58637.1"/>
    </source>
</evidence>
<dbReference type="NCBIfam" id="TIGR01251">
    <property type="entry name" value="ribP_PPkin"/>
    <property type="match status" value="1"/>
</dbReference>
<evidence type="ECO:0000256" key="3">
    <source>
        <dbReference type="ARBA" id="ARBA00022723"/>
    </source>
</evidence>
<evidence type="ECO:0000313" key="15">
    <source>
        <dbReference type="Proteomes" id="UP000008544"/>
    </source>
</evidence>
<keyword evidence="2 12" id="KW-0808">Transferase</keyword>
<dbReference type="GO" id="GO:0006164">
    <property type="term" value="P:purine nucleotide biosynthetic process"/>
    <property type="evidence" value="ECO:0007669"/>
    <property type="project" value="TreeGrafter"/>
</dbReference>
<evidence type="ECO:0000256" key="9">
    <source>
        <dbReference type="ARBA" id="ARBA00049535"/>
    </source>
</evidence>
<dbReference type="PANTHER" id="PTHR10210:SF41">
    <property type="entry name" value="RIBOSE-PHOSPHATE PYROPHOSPHOKINASE 1, CHLOROPLASTIC"/>
    <property type="match status" value="1"/>
</dbReference>
<dbReference type="HAMAP" id="MF_00583_B">
    <property type="entry name" value="RibP_PPkinase_B"/>
    <property type="match status" value="1"/>
</dbReference>
<feature type="binding site" evidence="12">
    <location>
        <position position="198"/>
    </location>
    <ligand>
        <name>D-ribose 5-phosphate</name>
        <dbReference type="ChEBI" id="CHEBI:78346"/>
    </ligand>
</feature>
<dbReference type="InterPro" id="IPR029057">
    <property type="entry name" value="PRTase-like"/>
</dbReference>
<keyword evidence="7 12" id="KW-0067">ATP-binding</keyword>
<dbReference type="InterPro" id="IPR000842">
    <property type="entry name" value="PRib_PP_synth_CS"/>
</dbReference>
<feature type="domain" description="Ribose-phosphate pyrophosphokinase N-terminal" evidence="13">
    <location>
        <begin position="8"/>
        <end position="124"/>
    </location>
</feature>
<reference evidence="14 15" key="2">
    <citation type="journal article" date="2008" name="Science">
        <title>Environmental genomics reveals a single-species ecosystem deep within Earth.</title>
        <authorList>
            <person name="Chivian D."/>
            <person name="Brodie E.L."/>
            <person name="Alm E.J."/>
            <person name="Culley D.E."/>
            <person name="Dehal P.S."/>
            <person name="Desantis T.Z."/>
            <person name="Gihring T.M."/>
            <person name="Lapidus A."/>
            <person name="Lin L.H."/>
            <person name="Lowry S.R."/>
            <person name="Moser D.P."/>
            <person name="Richardson P.M."/>
            <person name="Southam G."/>
            <person name="Wanger G."/>
            <person name="Pratt L.M."/>
            <person name="Andersen G.L."/>
            <person name="Hazen T.C."/>
            <person name="Brockman F.J."/>
            <person name="Arkin A.P."/>
            <person name="Onstott T.C."/>
        </authorList>
    </citation>
    <scope>NUCLEOTIDE SEQUENCE [LARGE SCALE GENOMIC DNA]</scope>
    <source>
        <strain evidence="14 15">MP104C</strain>
    </source>
</reference>
<organism evidence="14 15">
    <name type="scientific">Desulforudis audaxviator (strain MP104C)</name>
    <dbReference type="NCBI Taxonomy" id="477974"/>
    <lineage>
        <taxon>Bacteria</taxon>
        <taxon>Bacillati</taxon>
        <taxon>Bacillota</taxon>
        <taxon>Clostridia</taxon>
        <taxon>Thermoanaerobacterales</taxon>
        <taxon>Candidatus Desulforudaceae</taxon>
        <taxon>Candidatus Desulforudis</taxon>
    </lineage>
</organism>
<dbReference type="Proteomes" id="UP000008544">
    <property type="component" value="Chromosome"/>
</dbReference>
<dbReference type="GO" id="GO:0009156">
    <property type="term" value="P:ribonucleoside monophosphate biosynthetic process"/>
    <property type="evidence" value="ECO:0007669"/>
    <property type="project" value="InterPro"/>
</dbReference>
<dbReference type="SUPFAM" id="SSF53271">
    <property type="entry name" value="PRTase-like"/>
    <property type="match status" value="1"/>
</dbReference>
<feature type="active site" evidence="12">
    <location>
        <position position="196"/>
    </location>
</feature>
<dbReference type="InterPro" id="IPR037515">
    <property type="entry name" value="Rib-P_diPkinase_bac"/>
</dbReference>
<comment type="cofactor">
    <cofactor evidence="12">
        <name>Mg(2+)</name>
        <dbReference type="ChEBI" id="CHEBI:18420"/>
    </cofactor>
    <text evidence="12">Binds 2 Mg(2+) ions per subunit.</text>
</comment>
<dbReference type="HOGENOM" id="CLU_033546_4_0_9"/>
<dbReference type="NCBIfam" id="NF002320">
    <property type="entry name" value="PRK01259.1"/>
    <property type="match status" value="1"/>
</dbReference>
<dbReference type="RefSeq" id="WP_012301231.1">
    <property type="nucleotide sequence ID" value="NC_010424.1"/>
</dbReference>
<evidence type="ECO:0000256" key="12">
    <source>
        <dbReference type="HAMAP-Rule" id="MF_00583"/>
    </source>
</evidence>
<accession>B1I195</accession>
<comment type="pathway">
    <text evidence="1 12">Metabolic intermediate biosynthesis; 5-phospho-alpha-D-ribose 1-diphosphate biosynthesis; 5-phospho-alpha-D-ribose 1-diphosphate from D-ribose 5-phosphate (route I): step 1/1.</text>
</comment>
<evidence type="ECO:0000256" key="5">
    <source>
        <dbReference type="ARBA" id="ARBA00022741"/>
    </source>
</evidence>
<sequence>MFSRHKKLKIFTGNANPALAAEICHYLGVPLGVSQVSRFSDGEIRVCIQENVRGADVFVIQPTGHPVNENLMELLVMIDALKRASARRITAVMPYYGYARQDRKTRAREPITAKLVANLLTASGVNRVITMDLHAGQIQGFFDIPVDHLPAGPILAEYLIRRYLEDVVVVSPDVGGVVRARDLAERIGAPLAVIDKRRPEPNVAEIIHVIGPVQNKTAVILDDIIDTAGTIMEGGHALLEYGAKAVYVCCTHPILSGSAIDRLRDSVIEEVIVTNTIPIPPEKMLPKIKVLSIAPLLGEAIIRVHENLSVSKLFDTPV</sequence>
<feature type="binding site" evidence="12">
    <location>
        <position position="222"/>
    </location>
    <ligand>
        <name>D-ribose 5-phosphate</name>
        <dbReference type="ChEBI" id="CHEBI:78346"/>
    </ligand>
</feature>
<dbReference type="eggNOG" id="COG0462">
    <property type="taxonomic scope" value="Bacteria"/>
</dbReference>
<feature type="binding site" evidence="12">
    <location>
        <begin position="226"/>
        <end position="230"/>
    </location>
    <ligand>
        <name>D-ribose 5-phosphate</name>
        <dbReference type="ChEBI" id="CHEBI:78346"/>
    </ligand>
</feature>
<dbReference type="STRING" id="477974.Daud_0069"/>
<evidence type="ECO:0000256" key="8">
    <source>
        <dbReference type="ARBA" id="ARBA00022842"/>
    </source>
</evidence>
<dbReference type="GO" id="GO:0000287">
    <property type="term" value="F:magnesium ion binding"/>
    <property type="evidence" value="ECO:0007669"/>
    <property type="project" value="UniProtKB-UniRule"/>
</dbReference>
<evidence type="ECO:0000256" key="4">
    <source>
        <dbReference type="ARBA" id="ARBA00022727"/>
    </source>
</evidence>
<evidence type="ECO:0000256" key="6">
    <source>
        <dbReference type="ARBA" id="ARBA00022777"/>
    </source>
</evidence>
<evidence type="ECO:0000259" key="13">
    <source>
        <dbReference type="Pfam" id="PF13793"/>
    </source>
</evidence>
<dbReference type="Gene3D" id="3.40.50.2020">
    <property type="match status" value="2"/>
</dbReference>
<dbReference type="GO" id="GO:0016301">
    <property type="term" value="F:kinase activity"/>
    <property type="evidence" value="ECO:0007669"/>
    <property type="project" value="UniProtKB-KW"/>
</dbReference>
<gene>
    <name evidence="12" type="primary">prs</name>
    <name evidence="14" type="ordered locus">Daud_0069</name>
</gene>
<dbReference type="PANTHER" id="PTHR10210">
    <property type="entry name" value="RIBOSE-PHOSPHATE DIPHOSPHOKINASE FAMILY MEMBER"/>
    <property type="match status" value="1"/>
</dbReference>
<keyword evidence="15" id="KW-1185">Reference proteome</keyword>
<evidence type="ECO:0000256" key="2">
    <source>
        <dbReference type="ARBA" id="ARBA00022679"/>
    </source>
</evidence>
<dbReference type="InterPro" id="IPR005946">
    <property type="entry name" value="Rib-P_diPkinase"/>
</dbReference>
<keyword evidence="12" id="KW-0963">Cytoplasm</keyword>
<dbReference type="UniPathway" id="UPA00087">
    <property type="reaction ID" value="UER00172"/>
</dbReference>
<comment type="catalytic activity">
    <reaction evidence="9 12">
        <text>D-ribose 5-phosphate + ATP = 5-phospho-alpha-D-ribose 1-diphosphate + AMP + H(+)</text>
        <dbReference type="Rhea" id="RHEA:15609"/>
        <dbReference type="ChEBI" id="CHEBI:15378"/>
        <dbReference type="ChEBI" id="CHEBI:30616"/>
        <dbReference type="ChEBI" id="CHEBI:58017"/>
        <dbReference type="ChEBI" id="CHEBI:78346"/>
        <dbReference type="ChEBI" id="CHEBI:456215"/>
        <dbReference type="EC" id="2.7.6.1"/>
    </reaction>
</comment>
<dbReference type="InterPro" id="IPR029099">
    <property type="entry name" value="Pribosyltran_N"/>
</dbReference>
<keyword evidence="3 12" id="KW-0479">Metal-binding</keyword>
<feature type="binding site" evidence="12">
    <location>
        <position position="173"/>
    </location>
    <ligand>
        <name>Mg(2+)</name>
        <dbReference type="ChEBI" id="CHEBI:18420"/>
    </ligand>
</feature>
<dbReference type="SMART" id="SM01400">
    <property type="entry name" value="Pribosyltran_N"/>
    <property type="match status" value="1"/>
</dbReference>
<evidence type="ECO:0000256" key="7">
    <source>
        <dbReference type="ARBA" id="ARBA00022840"/>
    </source>
</evidence>
<keyword evidence="8 12" id="KW-0460">Magnesium</keyword>
<proteinExistence type="inferred from homology"/>
<dbReference type="GO" id="GO:0006015">
    <property type="term" value="P:5-phosphoribose 1-diphosphate biosynthetic process"/>
    <property type="evidence" value="ECO:0007669"/>
    <property type="project" value="UniProtKB-UniRule"/>
</dbReference>
<dbReference type="GO" id="GO:0005524">
    <property type="term" value="F:ATP binding"/>
    <property type="evidence" value="ECO:0007669"/>
    <property type="project" value="UniProtKB-KW"/>
</dbReference>
<feature type="binding site" evidence="12">
    <location>
        <begin position="41"/>
        <end position="43"/>
    </location>
    <ligand>
        <name>ATP</name>
        <dbReference type="ChEBI" id="CHEBI:30616"/>
    </ligand>
</feature>
<dbReference type="CDD" id="cd06223">
    <property type="entry name" value="PRTases_typeI"/>
    <property type="match status" value="1"/>
</dbReference>
<dbReference type="EC" id="2.7.6.1" evidence="12"/>
<feature type="binding site" evidence="12">
    <location>
        <begin position="100"/>
        <end position="101"/>
    </location>
    <ligand>
        <name>ATP</name>
        <dbReference type="ChEBI" id="CHEBI:30616"/>
    </ligand>
</feature>
<evidence type="ECO:0000256" key="11">
    <source>
        <dbReference type="ARBA" id="ARBA00061444"/>
    </source>
</evidence>
<dbReference type="EMBL" id="CP000860">
    <property type="protein sequence ID" value="ACA58637.1"/>
    <property type="molecule type" value="Genomic_DNA"/>
</dbReference>
<dbReference type="GO" id="GO:0002189">
    <property type="term" value="C:ribose phosphate diphosphokinase complex"/>
    <property type="evidence" value="ECO:0007669"/>
    <property type="project" value="TreeGrafter"/>
</dbReference>
<keyword evidence="4 12" id="KW-0545">Nucleotide biosynthesis</keyword>
<dbReference type="KEGG" id="dau:Daud_0069"/>
<name>B1I195_DESAP</name>
<comment type="subcellular location">
    <subcellularLocation>
        <location evidence="12">Cytoplasm</location>
    </subcellularLocation>
</comment>
<evidence type="ECO:0000256" key="10">
    <source>
        <dbReference type="ARBA" id="ARBA00054914"/>
    </source>
</evidence>
<dbReference type="GO" id="GO:0004749">
    <property type="term" value="F:ribose phosphate diphosphokinase activity"/>
    <property type="evidence" value="ECO:0007669"/>
    <property type="project" value="UniProtKB-UniRule"/>
</dbReference>
<comment type="similarity">
    <text evidence="11 12">Belongs to the ribose-phosphate pyrophosphokinase family. Class I subfamily.</text>
</comment>
<dbReference type="PROSITE" id="PS00114">
    <property type="entry name" value="PRPP_SYNTHASE"/>
    <property type="match status" value="1"/>
</dbReference>
<feature type="binding site" evidence="12">
    <location>
        <position position="134"/>
    </location>
    <ligand>
        <name>Mg(2+)</name>
        <dbReference type="ChEBI" id="CHEBI:18420"/>
    </ligand>
</feature>
<protein>
    <recommendedName>
        <fullName evidence="12">Ribose-phosphate pyrophosphokinase</fullName>
        <shortName evidence="12">RPPK</shortName>
        <ecNumber evidence="12">2.7.6.1</ecNumber>
    </recommendedName>
    <alternativeName>
        <fullName evidence="12">5-phospho-D-ribosyl alpha-1-diphosphate synthase</fullName>
    </alternativeName>
    <alternativeName>
        <fullName evidence="12">Phosphoribosyl diphosphate synthase</fullName>
    </alternativeName>
    <alternativeName>
        <fullName evidence="12">Phosphoribosyl pyrophosphate synthase</fullName>
        <shortName evidence="12">P-Rib-PP synthase</shortName>
        <shortName evidence="12">PRPP synthase</shortName>
        <shortName evidence="12">PRPPase</shortName>
    </alternativeName>
</protein>
<dbReference type="Pfam" id="PF13793">
    <property type="entry name" value="Pribosyltran_N"/>
    <property type="match status" value="1"/>
</dbReference>
<dbReference type="AlphaFoldDB" id="B1I195"/>
<reference evidence="15" key="1">
    <citation type="submission" date="2007-10" db="EMBL/GenBank/DDBJ databases">
        <title>Complete sequence of chromosome of Desulforudis audaxviator MP104C.</title>
        <authorList>
            <person name="Copeland A."/>
            <person name="Lucas S."/>
            <person name="Lapidus A."/>
            <person name="Barry K."/>
            <person name="Glavina del Rio T."/>
            <person name="Dalin E."/>
            <person name="Tice H."/>
            <person name="Bruce D."/>
            <person name="Pitluck S."/>
            <person name="Lowry S.R."/>
            <person name="Larimer F."/>
            <person name="Land M.L."/>
            <person name="Hauser L."/>
            <person name="Kyrpides N."/>
            <person name="Ivanova N.N."/>
            <person name="Richardson P."/>
        </authorList>
    </citation>
    <scope>NUCLEOTIDE SEQUENCE [LARGE SCALE GENOMIC DNA]</scope>
    <source>
        <strain evidence="15">MP104C</strain>
    </source>
</reference>
<keyword evidence="6 12" id="KW-0418">Kinase</keyword>
<dbReference type="InterPro" id="IPR000836">
    <property type="entry name" value="PRTase_dom"/>
</dbReference>
<dbReference type="FunFam" id="3.40.50.2020:FF:000001">
    <property type="entry name" value="Ribose-phosphate pyrophosphokinase"/>
    <property type="match status" value="1"/>
</dbReference>
<comment type="function">
    <text evidence="10 12">Involved in the biosynthesis of the central metabolite phospho-alpha-D-ribosyl-1-pyrophosphate (PRPP) via the transfer of pyrophosphoryl group from ATP to 1-hydroxyl of ribose-5-phosphate (Rib-5-P).</text>
</comment>
<dbReference type="GO" id="GO:0005737">
    <property type="term" value="C:cytoplasm"/>
    <property type="evidence" value="ECO:0007669"/>
    <property type="project" value="UniProtKB-SubCell"/>
</dbReference>
<dbReference type="Pfam" id="PF14572">
    <property type="entry name" value="Pribosyl_synth"/>
    <property type="match status" value="1"/>
</dbReference>
<comment type="subunit">
    <text evidence="12">Homohexamer.</text>
</comment>